<dbReference type="InterPro" id="IPR007812">
    <property type="entry name" value="T2SS_protein-GspL"/>
</dbReference>
<dbReference type="RefSeq" id="WP_204733384.1">
    <property type="nucleotide sequence ID" value="NZ_JAVDWE010000005.1"/>
</dbReference>
<proteinExistence type="predicted"/>
<accession>A0ABU1VAA9</accession>
<dbReference type="Gene3D" id="3.30.420.380">
    <property type="match status" value="1"/>
</dbReference>
<protein>
    <submittedName>
        <fullName evidence="2">General secretion pathway protein L</fullName>
    </submittedName>
</protein>
<sequence length="435" mass="47026">MLIVTPSDFSAAPPAGPTALFDWASSSNGQQITDHGQCAAALLPRDDDVVLVLPPRAVSWHRVALPKVATARLRAALEGLLEDRLLADTADLHFALEPEGRSGQTVWVAACHKVWLRGWLQILEGAARPVGRIAPALWPLVPSETPGVSPGASRSFSLDVPSNIHWAYNENGQVWLGSAGLLGVSCTPLRETPLGHGTAGDMVVTALMPPPSNAPGEPGEYDVWLADPTVAGQAEQIMQQRFELVAHPAWLLRCAQSDWNLAQFDLSLSAGARRGQRLKRSFRQWRNAPAWRPARWGLAALLGVQLVGLNAAAWHERSSLEAKQQAMVQTLQQSFPQITLVLDAPVQMQREVARLQQASGALSDGDLETLLAAIDQASAGEALLPSTVAYSTGEGRFSGWRATEDQLRALQQSLQNSGWRVRFDGNELALRPPEP</sequence>
<evidence type="ECO:0000259" key="1">
    <source>
        <dbReference type="Pfam" id="PF05134"/>
    </source>
</evidence>
<name>A0ABU1VAA9_9BURK</name>
<feature type="domain" description="GspL cytoplasmic actin-ATPase-like" evidence="1">
    <location>
        <begin position="41"/>
        <end position="135"/>
    </location>
</feature>
<dbReference type="NCBIfam" id="TIGR01709">
    <property type="entry name" value="typeII_sec_gspL"/>
    <property type="match status" value="1"/>
</dbReference>
<gene>
    <name evidence="2" type="ORF">J2X09_002118</name>
</gene>
<dbReference type="InterPro" id="IPR043129">
    <property type="entry name" value="ATPase_NBD"/>
</dbReference>
<dbReference type="Pfam" id="PF05134">
    <property type="entry name" value="T2SSL"/>
    <property type="match status" value="1"/>
</dbReference>
<dbReference type="Proteomes" id="UP001265550">
    <property type="component" value="Unassembled WGS sequence"/>
</dbReference>
<dbReference type="EMBL" id="JAVDWE010000005">
    <property type="protein sequence ID" value="MDR7094377.1"/>
    <property type="molecule type" value="Genomic_DNA"/>
</dbReference>
<keyword evidence="3" id="KW-1185">Reference proteome</keyword>
<reference evidence="2 3" key="1">
    <citation type="submission" date="2023-07" db="EMBL/GenBank/DDBJ databases">
        <title>Sorghum-associated microbial communities from plants grown in Nebraska, USA.</title>
        <authorList>
            <person name="Schachtman D."/>
        </authorList>
    </citation>
    <scope>NUCLEOTIDE SEQUENCE [LARGE SCALE GENOMIC DNA]</scope>
    <source>
        <strain evidence="2 3">BE240</strain>
    </source>
</reference>
<evidence type="ECO:0000313" key="2">
    <source>
        <dbReference type="EMBL" id="MDR7094377.1"/>
    </source>
</evidence>
<evidence type="ECO:0000313" key="3">
    <source>
        <dbReference type="Proteomes" id="UP001265550"/>
    </source>
</evidence>
<dbReference type="SUPFAM" id="SSF53067">
    <property type="entry name" value="Actin-like ATPase domain"/>
    <property type="match status" value="1"/>
</dbReference>
<dbReference type="InterPro" id="IPR024230">
    <property type="entry name" value="GspL_cyto_dom"/>
</dbReference>
<organism evidence="2 3">
    <name type="scientific">Hydrogenophaga laconesensis</name>
    <dbReference type="NCBI Taxonomy" id="1805971"/>
    <lineage>
        <taxon>Bacteria</taxon>
        <taxon>Pseudomonadati</taxon>
        <taxon>Pseudomonadota</taxon>
        <taxon>Betaproteobacteria</taxon>
        <taxon>Burkholderiales</taxon>
        <taxon>Comamonadaceae</taxon>
        <taxon>Hydrogenophaga</taxon>
    </lineage>
</organism>
<comment type="caution">
    <text evidence="2">The sequence shown here is derived from an EMBL/GenBank/DDBJ whole genome shotgun (WGS) entry which is preliminary data.</text>
</comment>